<accession>A0A5S9M2R4</accession>
<feature type="domain" description="Carrier" evidence="1">
    <location>
        <begin position="1"/>
        <end position="31"/>
    </location>
</feature>
<dbReference type="InterPro" id="IPR029058">
    <property type="entry name" value="AB_hydrolase_fold"/>
</dbReference>
<dbReference type="InterPro" id="IPR001031">
    <property type="entry name" value="Thioesterase"/>
</dbReference>
<protein>
    <recommendedName>
        <fullName evidence="1">Carrier domain-containing protein</fullName>
    </recommendedName>
</protein>
<dbReference type="Pfam" id="PF00975">
    <property type="entry name" value="Thioesterase"/>
    <property type="match status" value="1"/>
</dbReference>
<reference evidence="2 3" key="1">
    <citation type="submission" date="2019-12" db="EMBL/GenBank/DDBJ databases">
        <title>Full genome sequence of a Bacillus safensis strain isolated from commercially available natto in Indonesia.</title>
        <authorList>
            <person name="Yoshida M."/>
            <person name="Uomi M."/>
            <person name="Waturangi D."/>
            <person name="Ekaputri J.J."/>
            <person name="Setiamarga D.H.E."/>
        </authorList>
    </citation>
    <scope>NUCLEOTIDE SEQUENCE [LARGE SCALE GENOMIC DNA]</scope>
    <source>
        <strain evidence="2 3">IDN1</strain>
    </source>
</reference>
<gene>
    <name evidence="2" type="ORF">BsIDN1_06830</name>
</gene>
<proteinExistence type="predicted"/>
<evidence type="ECO:0000259" key="1">
    <source>
        <dbReference type="PROSITE" id="PS50075"/>
    </source>
</evidence>
<dbReference type="EMBL" id="AP021906">
    <property type="protein sequence ID" value="BBP87065.1"/>
    <property type="molecule type" value="Genomic_DNA"/>
</dbReference>
<sequence>MSKEFDVQVPIHLLFETPTIEAISRYIQQQDHEAAGYLVFNESQTSTVFALPPLPGYGFIYQEAAKTLDSVRLIAFDFIEADHRMTQYVHHIQHLQPEGPLTLMGYSGGCYLAFELVQSLEQAGRTVEKVIMIDSYKKIGESDLEGRSIDDDIAAIVHQSKQSELAQGELVQEALAQKTRAYYETFVKGVNQGKIQADIDFIQSEEQIEIPDWMDHWEEATTGAYRYYQGYGEHADMFKNKECAAQNAQLIQKR</sequence>
<name>A0A5S9M2R4_BACIA</name>
<dbReference type="PROSITE" id="PS50075">
    <property type="entry name" value="CARRIER"/>
    <property type="match status" value="1"/>
</dbReference>
<evidence type="ECO:0000313" key="3">
    <source>
        <dbReference type="Proteomes" id="UP000464658"/>
    </source>
</evidence>
<dbReference type="Gene3D" id="1.10.287.490">
    <property type="entry name" value="Helix hairpin bin"/>
    <property type="match status" value="1"/>
</dbReference>
<organism evidence="2 3">
    <name type="scientific">Bacillus safensis</name>
    <dbReference type="NCBI Taxonomy" id="561879"/>
    <lineage>
        <taxon>Bacteria</taxon>
        <taxon>Bacillati</taxon>
        <taxon>Bacillota</taxon>
        <taxon>Bacilli</taxon>
        <taxon>Bacillales</taxon>
        <taxon>Bacillaceae</taxon>
        <taxon>Bacillus</taxon>
    </lineage>
</organism>
<dbReference type="InterPro" id="IPR009081">
    <property type="entry name" value="PP-bd_ACP"/>
</dbReference>
<dbReference type="AlphaFoldDB" id="A0A5S9M2R4"/>
<dbReference type="Proteomes" id="UP000464658">
    <property type="component" value="Chromosome"/>
</dbReference>
<dbReference type="SUPFAM" id="SSF53474">
    <property type="entry name" value="alpha/beta-Hydrolases"/>
    <property type="match status" value="1"/>
</dbReference>
<evidence type="ECO:0000313" key="2">
    <source>
        <dbReference type="EMBL" id="BBP87065.1"/>
    </source>
</evidence>
<dbReference type="Gene3D" id="3.40.50.1820">
    <property type="entry name" value="alpha/beta hydrolase"/>
    <property type="match status" value="1"/>
</dbReference>